<dbReference type="InterPro" id="IPR025671">
    <property type="entry name" value="HXXEE"/>
</dbReference>
<evidence type="ECO:0000313" key="2">
    <source>
        <dbReference type="EMBL" id="KRL98917.1"/>
    </source>
</evidence>
<reference evidence="2 3" key="1">
    <citation type="journal article" date="2015" name="Genome Announc.">
        <title>Expanding the biotechnology potential of lactobacilli through comparative genomics of 213 strains and associated genera.</title>
        <authorList>
            <person name="Sun Z."/>
            <person name="Harris H.M."/>
            <person name="McCann A."/>
            <person name="Guo C."/>
            <person name="Argimon S."/>
            <person name="Zhang W."/>
            <person name="Yang X."/>
            <person name="Jeffery I.B."/>
            <person name="Cooney J.C."/>
            <person name="Kagawa T.F."/>
            <person name="Liu W."/>
            <person name="Song Y."/>
            <person name="Salvetti E."/>
            <person name="Wrobel A."/>
            <person name="Rasinkangas P."/>
            <person name="Parkhill J."/>
            <person name="Rea M.C."/>
            <person name="O'Sullivan O."/>
            <person name="Ritari J."/>
            <person name="Douillard F.P."/>
            <person name="Paul Ross R."/>
            <person name="Yang R."/>
            <person name="Briner A.E."/>
            <person name="Felis G.E."/>
            <person name="de Vos W.M."/>
            <person name="Barrangou R."/>
            <person name="Klaenhammer T.R."/>
            <person name="Caufield P.W."/>
            <person name="Cui Y."/>
            <person name="Zhang H."/>
            <person name="O'Toole P.W."/>
        </authorList>
    </citation>
    <scope>NUCLEOTIDE SEQUENCE [LARGE SCALE GENOMIC DNA]</scope>
    <source>
        <strain evidence="2 3">DSM 16230</strain>
    </source>
</reference>
<keyword evidence="1" id="KW-1133">Transmembrane helix</keyword>
<dbReference type="EMBL" id="AZFQ01000036">
    <property type="protein sequence ID" value="KRL98917.1"/>
    <property type="molecule type" value="Genomic_DNA"/>
</dbReference>
<proteinExistence type="predicted"/>
<organism evidence="2 3">
    <name type="scientific">Liquorilactobacillus satsumensis DSM 16230 = JCM 12392</name>
    <dbReference type="NCBI Taxonomy" id="1423801"/>
    <lineage>
        <taxon>Bacteria</taxon>
        <taxon>Bacillati</taxon>
        <taxon>Bacillota</taxon>
        <taxon>Bacilli</taxon>
        <taxon>Lactobacillales</taxon>
        <taxon>Lactobacillaceae</taxon>
        <taxon>Liquorilactobacillus</taxon>
    </lineage>
</organism>
<dbReference type="PATRIC" id="fig|1423801.4.peg.745"/>
<feature type="transmembrane region" description="Helical" evidence="1">
    <location>
        <begin position="36"/>
        <end position="58"/>
    </location>
</feature>
<evidence type="ECO:0000256" key="1">
    <source>
        <dbReference type="SAM" id="Phobius"/>
    </source>
</evidence>
<gene>
    <name evidence="2" type="ORF">FD50_GL000734</name>
</gene>
<dbReference type="Proteomes" id="UP000051166">
    <property type="component" value="Unassembled WGS sequence"/>
</dbReference>
<sequence length="152" mass="17196">MFHDFEELTLVPSWLEKHSPNIHGRMLFGGIKRADILALGIWEEFCIYLLLSATAAWFNYPLLIVAATIPYLAHLMLHLVFSIVKRGYVPGVATALLELLPTIAYLTALIKLTHSPAWQWVLIILIVAVLFVVNLGWIHWGMAVMGQRLAHK</sequence>
<feature type="transmembrane region" description="Helical" evidence="1">
    <location>
        <begin position="64"/>
        <end position="84"/>
    </location>
</feature>
<evidence type="ECO:0000313" key="3">
    <source>
        <dbReference type="Proteomes" id="UP000051166"/>
    </source>
</evidence>
<keyword evidence="1" id="KW-0812">Transmembrane</keyword>
<comment type="caution">
    <text evidence="2">The sequence shown here is derived from an EMBL/GenBank/DDBJ whole genome shotgun (WGS) entry which is preliminary data.</text>
</comment>
<accession>A0A0R1V7D9</accession>
<keyword evidence="1" id="KW-0472">Membrane</keyword>
<name>A0A0R1V7D9_9LACO</name>
<feature type="transmembrane region" description="Helical" evidence="1">
    <location>
        <begin position="118"/>
        <end position="138"/>
    </location>
</feature>
<evidence type="ECO:0008006" key="4">
    <source>
        <dbReference type="Google" id="ProtNLM"/>
    </source>
</evidence>
<feature type="transmembrane region" description="Helical" evidence="1">
    <location>
        <begin position="91"/>
        <end position="112"/>
    </location>
</feature>
<protein>
    <recommendedName>
        <fullName evidence="4">HXXEE domain-containing protein</fullName>
    </recommendedName>
</protein>
<dbReference type="AlphaFoldDB" id="A0A0R1V7D9"/>
<dbReference type="Pfam" id="PF13787">
    <property type="entry name" value="HXXEE"/>
    <property type="match status" value="1"/>
</dbReference>
<keyword evidence="3" id="KW-1185">Reference proteome</keyword>